<keyword evidence="4" id="KW-1185">Reference proteome</keyword>
<sequence>MQIQVANSQPSDLDMIFDFYEMAVAHQKKVFNKHWQGFSKELVGTEIAENRQYKILLMMKLLVFLR</sequence>
<reference evidence="2 3" key="3">
    <citation type="submission" date="2019-03" db="EMBL/GenBank/DDBJ databases">
        <title>Genomic Encyclopedia of Type Strains, Phase IV (KMG-IV): sequencing the most valuable type-strain genomes for metagenomic binning, comparative biology and taxonomic classification.</title>
        <authorList>
            <person name="Goeker M."/>
        </authorList>
    </citation>
    <scope>NUCLEOTIDE SEQUENCE [LARGE SCALE GENOMIC DNA]</scope>
    <source>
        <strain evidence="2 3">DSM 103236</strain>
    </source>
</reference>
<comment type="caution">
    <text evidence="2">The sequence shown here is derived from an EMBL/GenBank/DDBJ whole genome shotgun (WGS) entry which is preliminary data.</text>
</comment>
<gene>
    <name evidence="2" type="ORF">EV200_105276</name>
    <name evidence="1" type="ORF">GCM10011413_31410</name>
</gene>
<reference evidence="4" key="2">
    <citation type="journal article" date="2019" name="Int. J. Syst. Evol. Microbiol.">
        <title>The Global Catalogue of Microorganisms (GCM) 10K type strain sequencing project: providing services to taxonomists for standard genome sequencing and annotation.</title>
        <authorList>
            <consortium name="The Broad Institute Genomics Platform"/>
            <consortium name="The Broad Institute Genome Sequencing Center for Infectious Disease"/>
            <person name="Wu L."/>
            <person name="Ma J."/>
        </authorList>
    </citation>
    <scope>NUCLEOTIDE SEQUENCE [LARGE SCALE GENOMIC DNA]</scope>
    <source>
        <strain evidence="4">CGMCC 1.15644</strain>
    </source>
</reference>
<reference evidence="1" key="1">
    <citation type="journal article" date="2014" name="Int. J. Syst. Evol. Microbiol.">
        <title>Complete genome of a new Firmicutes species belonging to the dominant human colonic microbiota ('Ruminococcus bicirculans') reveals two chromosomes and a selective capacity to utilize plant glucans.</title>
        <authorList>
            <consortium name="NISC Comparative Sequencing Program"/>
            <person name="Wegmann U."/>
            <person name="Louis P."/>
            <person name="Goesmann A."/>
            <person name="Henrissat B."/>
            <person name="Duncan S.H."/>
            <person name="Flint H.J."/>
        </authorList>
    </citation>
    <scope>NUCLEOTIDE SEQUENCE</scope>
    <source>
        <strain evidence="1">CGMCC 1.15644</strain>
    </source>
</reference>
<evidence type="ECO:0000313" key="4">
    <source>
        <dbReference type="Proteomes" id="UP000622648"/>
    </source>
</evidence>
<dbReference type="AlphaFoldDB" id="A0A4V2RZ49"/>
<dbReference type="EMBL" id="BMJO01000005">
    <property type="protein sequence ID" value="GGE62733.1"/>
    <property type="molecule type" value="Genomic_DNA"/>
</dbReference>
<dbReference type="EMBL" id="SLWO01000005">
    <property type="protein sequence ID" value="TCO23806.1"/>
    <property type="molecule type" value="Genomic_DNA"/>
</dbReference>
<proteinExistence type="predicted"/>
<accession>A0A4V2RZ49</accession>
<reference evidence="1" key="4">
    <citation type="submission" date="2024-05" db="EMBL/GenBank/DDBJ databases">
        <authorList>
            <person name="Sun Q."/>
            <person name="Zhou Y."/>
        </authorList>
    </citation>
    <scope>NUCLEOTIDE SEQUENCE</scope>
    <source>
        <strain evidence="1">CGMCC 1.15644</strain>
    </source>
</reference>
<dbReference type="RefSeq" id="WP_208864552.1">
    <property type="nucleotide sequence ID" value="NZ_BMJO01000005.1"/>
</dbReference>
<evidence type="ECO:0000313" key="3">
    <source>
        <dbReference type="Proteomes" id="UP000295684"/>
    </source>
</evidence>
<organism evidence="2 3">
    <name type="scientific">Pedobacter psychrotolerans</name>
    <dbReference type="NCBI Taxonomy" id="1843235"/>
    <lineage>
        <taxon>Bacteria</taxon>
        <taxon>Pseudomonadati</taxon>
        <taxon>Bacteroidota</taxon>
        <taxon>Sphingobacteriia</taxon>
        <taxon>Sphingobacteriales</taxon>
        <taxon>Sphingobacteriaceae</taxon>
        <taxon>Pedobacter</taxon>
    </lineage>
</organism>
<protein>
    <recommendedName>
        <fullName evidence="5">Acetyltransferase (GNAT) family protein</fullName>
    </recommendedName>
</protein>
<evidence type="ECO:0000313" key="1">
    <source>
        <dbReference type="EMBL" id="GGE62733.1"/>
    </source>
</evidence>
<dbReference type="Proteomes" id="UP000622648">
    <property type="component" value="Unassembled WGS sequence"/>
</dbReference>
<evidence type="ECO:0000313" key="2">
    <source>
        <dbReference type="EMBL" id="TCO23806.1"/>
    </source>
</evidence>
<dbReference type="Proteomes" id="UP000295684">
    <property type="component" value="Unassembled WGS sequence"/>
</dbReference>
<evidence type="ECO:0008006" key="5">
    <source>
        <dbReference type="Google" id="ProtNLM"/>
    </source>
</evidence>
<name>A0A4V2RZ49_9SPHI</name>